<dbReference type="InterPro" id="IPR002048">
    <property type="entry name" value="EF_hand_dom"/>
</dbReference>
<dbReference type="InterPro" id="IPR044205">
    <property type="entry name" value="KIC/PBP1/KRP1"/>
</dbReference>
<dbReference type="SMART" id="SM00054">
    <property type="entry name" value="EFh"/>
    <property type="match status" value="1"/>
</dbReference>
<evidence type="ECO:0000313" key="4">
    <source>
        <dbReference type="Proteomes" id="UP001417504"/>
    </source>
</evidence>
<dbReference type="InterPro" id="IPR018247">
    <property type="entry name" value="EF_Hand_1_Ca_BS"/>
</dbReference>
<gene>
    <name evidence="3" type="ORF">Sjap_025380</name>
</gene>
<dbReference type="Pfam" id="PF13833">
    <property type="entry name" value="EF-hand_8"/>
    <property type="match status" value="1"/>
</dbReference>
<dbReference type="PROSITE" id="PS00018">
    <property type="entry name" value="EF_HAND_1"/>
    <property type="match status" value="1"/>
</dbReference>
<reference evidence="3 4" key="1">
    <citation type="submission" date="2024-01" db="EMBL/GenBank/DDBJ databases">
        <title>Genome assemblies of Stephania.</title>
        <authorList>
            <person name="Yang L."/>
        </authorList>
    </citation>
    <scope>NUCLEOTIDE SEQUENCE [LARGE SCALE GENOMIC DNA]</scope>
    <source>
        <strain evidence="3">QJT</strain>
        <tissue evidence="3">Leaf</tissue>
    </source>
</reference>
<accession>A0AAP0E9G1</accession>
<evidence type="ECO:0000313" key="3">
    <source>
        <dbReference type="EMBL" id="KAK9084969.1"/>
    </source>
</evidence>
<comment type="caution">
    <text evidence="3">The sequence shown here is derived from an EMBL/GenBank/DDBJ whole genome shotgun (WGS) entry which is preliminary data.</text>
</comment>
<evidence type="ECO:0000259" key="2">
    <source>
        <dbReference type="PROSITE" id="PS50222"/>
    </source>
</evidence>
<dbReference type="PROSITE" id="PS50222">
    <property type="entry name" value="EF_HAND_2"/>
    <property type="match status" value="1"/>
</dbReference>
<dbReference type="EMBL" id="JBBNAE010000011">
    <property type="protein sequence ID" value="KAK9084969.1"/>
    <property type="molecule type" value="Genomic_DNA"/>
</dbReference>
<dbReference type="GO" id="GO:0005509">
    <property type="term" value="F:calcium ion binding"/>
    <property type="evidence" value="ECO:0007669"/>
    <property type="project" value="InterPro"/>
</dbReference>
<dbReference type="PANTHER" id="PTHR47319">
    <property type="entry name" value="CALCIUM-BINDING PROTEIN KIC"/>
    <property type="match status" value="1"/>
</dbReference>
<dbReference type="AlphaFoldDB" id="A0AAP0E9G1"/>
<dbReference type="InterPro" id="IPR011992">
    <property type="entry name" value="EF-hand-dom_pair"/>
</dbReference>
<keyword evidence="4" id="KW-1185">Reference proteome</keyword>
<dbReference type="SUPFAM" id="SSF47473">
    <property type="entry name" value="EF-hand"/>
    <property type="match status" value="1"/>
</dbReference>
<protein>
    <recommendedName>
        <fullName evidence="2">EF-hand domain-containing protein</fullName>
    </recommendedName>
</protein>
<sequence length="118" mass="13186">MAEKGGLKFEDFLPTMAEKMGGEGLMKELCNGFRLLVDERRGVITFESLKRKASSVLGLVGLRDEEVMGMIEEGDVDGDGVLNEMEFCVLMFRLSPGLMEQSELLLEEALECEFNDKL</sequence>
<keyword evidence="1" id="KW-0106">Calcium</keyword>
<feature type="domain" description="EF-hand" evidence="2">
    <location>
        <begin position="62"/>
        <end position="97"/>
    </location>
</feature>
<dbReference type="Proteomes" id="UP001417504">
    <property type="component" value="Unassembled WGS sequence"/>
</dbReference>
<name>A0AAP0E9G1_9MAGN</name>
<dbReference type="Gene3D" id="1.10.238.10">
    <property type="entry name" value="EF-hand"/>
    <property type="match status" value="1"/>
</dbReference>
<evidence type="ECO:0000256" key="1">
    <source>
        <dbReference type="ARBA" id="ARBA00022837"/>
    </source>
</evidence>
<dbReference type="PANTHER" id="PTHR47319:SF6">
    <property type="entry name" value="OS06G0683400 PROTEIN"/>
    <property type="match status" value="1"/>
</dbReference>
<proteinExistence type="predicted"/>
<organism evidence="3 4">
    <name type="scientific">Stephania japonica</name>
    <dbReference type="NCBI Taxonomy" id="461633"/>
    <lineage>
        <taxon>Eukaryota</taxon>
        <taxon>Viridiplantae</taxon>
        <taxon>Streptophyta</taxon>
        <taxon>Embryophyta</taxon>
        <taxon>Tracheophyta</taxon>
        <taxon>Spermatophyta</taxon>
        <taxon>Magnoliopsida</taxon>
        <taxon>Ranunculales</taxon>
        <taxon>Menispermaceae</taxon>
        <taxon>Menispermoideae</taxon>
        <taxon>Cissampelideae</taxon>
        <taxon>Stephania</taxon>
    </lineage>
</organism>